<evidence type="ECO:0000256" key="3">
    <source>
        <dbReference type="ARBA" id="ARBA00022801"/>
    </source>
</evidence>
<keyword evidence="3 7" id="KW-0378">Hydrolase</keyword>
<protein>
    <submittedName>
        <fullName evidence="7">Arylsulfatase</fullName>
        <ecNumber evidence="7">3.1.6.1</ecNumber>
    </submittedName>
</protein>
<name>A0A518J074_9BACT</name>
<dbReference type="GO" id="GO:0004065">
    <property type="term" value="F:arylsulfatase activity"/>
    <property type="evidence" value="ECO:0007669"/>
    <property type="project" value="UniProtKB-EC"/>
</dbReference>
<dbReference type="Gene3D" id="3.20.20.80">
    <property type="entry name" value="Glycosidases"/>
    <property type="match status" value="1"/>
</dbReference>
<keyword evidence="2" id="KW-0479">Metal-binding</keyword>
<keyword evidence="5" id="KW-0472">Membrane</keyword>
<evidence type="ECO:0000313" key="7">
    <source>
        <dbReference type="EMBL" id="QDV58746.1"/>
    </source>
</evidence>
<keyword evidence="4" id="KW-0106">Calcium</keyword>
<dbReference type="PANTHER" id="PTHR42693">
    <property type="entry name" value="ARYLSULFATASE FAMILY MEMBER"/>
    <property type="match status" value="1"/>
</dbReference>
<feature type="domain" description="Sulfatase N-terminal" evidence="6">
    <location>
        <begin position="60"/>
        <end position="399"/>
    </location>
</feature>
<evidence type="ECO:0000256" key="2">
    <source>
        <dbReference type="ARBA" id="ARBA00022723"/>
    </source>
</evidence>
<keyword evidence="5" id="KW-1133">Transmembrane helix</keyword>
<comment type="similarity">
    <text evidence="1">Belongs to the sulfatase family.</text>
</comment>
<accession>A0A518J074</accession>
<evidence type="ECO:0000256" key="1">
    <source>
        <dbReference type="ARBA" id="ARBA00008779"/>
    </source>
</evidence>
<dbReference type="PROSITE" id="PS00149">
    <property type="entry name" value="SULFATASE_2"/>
    <property type="match status" value="1"/>
</dbReference>
<dbReference type="InterPro" id="IPR000917">
    <property type="entry name" value="Sulfatase_N"/>
</dbReference>
<dbReference type="Proteomes" id="UP000316770">
    <property type="component" value="Chromosome"/>
</dbReference>
<keyword evidence="8" id="KW-1185">Reference proteome</keyword>
<dbReference type="GO" id="GO:0046872">
    <property type="term" value="F:metal ion binding"/>
    <property type="evidence" value="ECO:0007669"/>
    <property type="project" value="UniProtKB-KW"/>
</dbReference>
<dbReference type="CDD" id="cd16143">
    <property type="entry name" value="ARS_like"/>
    <property type="match status" value="1"/>
</dbReference>
<dbReference type="Gene3D" id="3.30.1120.10">
    <property type="match status" value="1"/>
</dbReference>
<dbReference type="InterPro" id="IPR050738">
    <property type="entry name" value="Sulfatase"/>
</dbReference>
<dbReference type="Pfam" id="PF00884">
    <property type="entry name" value="Sulfatase"/>
    <property type="match status" value="1"/>
</dbReference>
<evidence type="ECO:0000313" key="8">
    <source>
        <dbReference type="Proteomes" id="UP000316770"/>
    </source>
</evidence>
<gene>
    <name evidence="7" type="primary">atsA_32</name>
    <name evidence="7" type="ORF">Mal33_47710</name>
</gene>
<keyword evidence="5" id="KW-0812">Transmembrane</keyword>
<dbReference type="CDD" id="cd11576">
    <property type="entry name" value="GH99_GH71_like_2"/>
    <property type="match status" value="1"/>
</dbReference>
<reference evidence="7 8" key="1">
    <citation type="submission" date="2019-02" db="EMBL/GenBank/DDBJ databases">
        <title>Deep-cultivation of Planctomycetes and their phenomic and genomic characterization uncovers novel biology.</title>
        <authorList>
            <person name="Wiegand S."/>
            <person name="Jogler M."/>
            <person name="Boedeker C."/>
            <person name="Pinto D."/>
            <person name="Vollmers J."/>
            <person name="Rivas-Marin E."/>
            <person name="Kohn T."/>
            <person name="Peeters S.H."/>
            <person name="Heuer A."/>
            <person name="Rast P."/>
            <person name="Oberbeckmann S."/>
            <person name="Bunk B."/>
            <person name="Jeske O."/>
            <person name="Meyerdierks A."/>
            <person name="Storesund J.E."/>
            <person name="Kallscheuer N."/>
            <person name="Luecker S."/>
            <person name="Lage O.M."/>
            <person name="Pohl T."/>
            <person name="Merkel B.J."/>
            <person name="Hornburger P."/>
            <person name="Mueller R.-W."/>
            <person name="Bruemmer F."/>
            <person name="Labrenz M."/>
            <person name="Spormann A.M."/>
            <person name="Op den Camp H."/>
            <person name="Overmann J."/>
            <person name="Amann R."/>
            <person name="Jetten M.S.M."/>
            <person name="Mascher T."/>
            <person name="Medema M.H."/>
            <person name="Devos D.P."/>
            <person name="Kaster A.-K."/>
            <person name="Ovreas L."/>
            <person name="Rohde M."/>
            <person name="Galperin M.Y."/>
            <person name="Jogler C."/>
        </authorList>
    </citation>
    <scope>NUCLEOTIDE SEQUENCE [LARGE SCALE GENOMIC DNA]</scope>
    <source>
        <strain evidence="7 8">Mal33</strain>
    </source>
</reference>
<sequence length="933" mass="102905">MSADHLPRNSSVSRFARRRSELICAAFSLRAISIFAVAVTLVALQSTTLAAAEDDAAAKPNIVVILVDDMGYGDPGCFNPESKIPTPHIDSLARDGMRFTDAHAPGPLCHMSRYGLMTGRYPFRTDVSRWPTQPLIEPGQMTIASLAKSQGYQTAMVGKWHLGFKENGYDQPLPGGPVDCGFDSFFGIRASTDIPPYFYIRGNEAVQPPSDRIEANSSEGWSPIQGEFWRAGGIAPDLQLKDVLPRFTDEGTSIIKRHAENKKDAQPLMLYLAYPAPHTPWLPSEAFAGKSGAGMYGDFLMMVDDQIGRVLDALRAAEMEDDTLVVFTSDNGPVWYAADTERFDHDSTGGLKGMKGDAWEAGHRMPFIARWPNRVAAGSSSEQLICFTDLLATMADLFKVPLPDEAGPDSYSFLPALTGKAAGETELRDDFVMQPAARSMMTIRQGNWKLITALGSGGFTKPSRIPSDAGDPAGQLYDLGKDLGESNNLYAAKPEIVTRLTAQLKQIVESGRSRPLAASKDVARVDPGSLDGKVMCGYQGWFSCDGDGNEMGWTHWARNPRKPFGPGNVTVDLWPDLSEFSHEEKYATGFKHVDGSVAEVYSSTNRQTVLRHFQWMQEYGIDGVFAQRFANGLKNETLKRQKDAVLENVRDGADRYGRTFAVMYDLSGLRAGEVANVWDDWRSLRVEQKITTSPGYQHHEGKPVVAVWGVGFNDDRKYSLAECHELVRRLKADGCTVMLGVPSWWREGTRDAVDDPALLEVLKLADVLSPWTIGRYRTPKEASGHAAQVWQPDQKWCVDREIDFLPVVYPGFSWHNLKGAPLDAIPRLKGEFLWSQIAAAKRIGSRMVYVAMFDEVDEGTAIFKCSNDPPVGEGVEFLTYDGLPSDHYLKLVGHAGKVLRGDAPATDTLPTLPSRSVSRTSDLYYDDTRAPAR</sequence>
<dbReference type="PANTHER" id="PTHR42693:SF53">
    <property type="entry name" value="ENDO-4-O-SULFATASE"/>
    <property type="match status" value="1"/>
</dbReference>
<dbReference type="AlphaFoldDB" id="A0A518J074"/>
<dbReference type="Gene3D" id="3.40.720.10">
    <property type="entry name" value="Alkaline Phosphatase, subunit A"/>
    <property type="match status" value="1"/>
</dbReference>
<evidence type="ECO:0000259" key="6">
    <source>
        <dbReference type="Pfam" id="PF00884"/>
    </source>
</evidence>
<organism evidence="7 8">
    <name type="scientific">Rosistilla oblonga</name>
    <dbReference type="NCBI Taxonomy" id="2527990"/>
    <lineage>
        <taxon>Bacteria</taxon>
        <taxon>Pseudomonadati</taxon>
        <taxon>Planctomycetota</taxon>
        <taxon>Planctomycetia</taxon>
        <taxon>Pirellulales</taxon>
        <taxon>Pirellulaceae</taxon>
        <taxon>Rosistilla</taxon>
    </lineage>
</organism>
<evidence type="ECO:0000256" key="5">
    <source>
        <dbReference type="SAM" id="Phobius"/>
    </source>
</evidence>
<evidence type="ECO:0000256" key="4">
    <source>
        <dbReference type="ARBA" id="ARBA00022837"/>
    </source>
</evidence>
<feature type="transmembrane region" description="Helical" evidence="5">
    <location>
        <begin position="21"/>
        <end position="44"/>
    </location>
</feature>
<dbReference type="SUPFAM" id="SSF53649">
    <property type="entry name" value="Alkaline phosphatase-like"/>
    <property type="match status" value="1"/>
</dbReference>
<dbReference type="InterPro" id="IPR017850">
    <property type="entry name" value="Alkaline_phosphatase_core_sf"/>
</dbReference>
<dbReference type="EMBL" id="CP036318">
    <property type="protein sequence ID" value="QDV58746.1"/>
    <property type="molecule type" value="Genomic_DNA"/>
</dbReference>
<proteinExistence type="inferred from homology"/>
<dbReference type="EC" id="3.1.6.1" evidence="7"/>
<dbReference type="InterPro" id="IPR024607">
    <property type="entry name" value="Sulfatase_CS"/>
</dbReference>